<dbReference type="AlphaFoldDB" id="A0A9N9N8M0"/>
<evidence type="ECO:0000313" key="2">
    <source>
        <dbReference type="Proteomes" id="UP000789396"/>
    </source>
</evidence>
<protein>
    <submittedName>
        <fullName evidence="1">8098_t:CDS:1</fullName>
    </submittedName>
</protein>
<organism evidence="1 2">
    <name type="scientific">Racocetra fulgida</name>
    <dbReference type="NCBI Taxonomy" id="60492"/>
    <lineage>
        <taxon>Eukaryota</taxon>
        <taxon>Fungi</taxon>
        <taxon>Fungi incertae sedis</taxon>
        <taxon>Mucoromycota</taxon>
        <taxon>Glomeromycotina</taxon>
        <taxon>Glomeromycetes</taxon>
        <taxon>Diversisporales</taxon>
        <taxon>Gigasporaceae</taxon>
        <taxon>Racocetra</taxon>
    </lineage>
</organism>
<sequence length="55" mass="6645">TLSHQNLAEDNQIEPLLEEFYRKYEFWLVLQQAKAREEILRMIQEPTTQLLDPTI</sequence>
<dbReference type="EMBL" id="CAJVPZ010022342">
    <property type="protein sequence ID" value="CAG8711254.1"/>
    <property type="molecule type" value="Genomic_DNA"/>
</dbReference>
<comment type="caution">
    <text evidence="1">The sequence shown here is derived from an EMBL/GenBank/DDBJ whole genome shotgun (WGS) entry which is preliminary data.</text>
</comment>
<accession>A0A9N9N8M0</accession>
<keyword evidence="2" id="KW-1185">Reference proteome</keyword>
<feature type="non-terminal residue" evidence="1">
    <location>
        <position position="1"/>
    </location>
</feature>
<gene>
    <name evidence="1" type="ORF">RFULGI_LOCUS10860</name>
</gene>
<name>A0A9N9N8M0_9GLOM</name>
<dbReference type="OrthoDB" id="2477733at2759"/>
<reference evidence="1" key="1">
    <citation type="submission" date="2021-06" db="EMBL/GenBank/DDBJ databases">
        <authorList>
            <person name="Kallberg Y."/>
            <person name="Tangrot J."/>
            <person name="Rosling A."/>
        </authorList>
    </citation>
    <scope>NUCLEOTIDE SEQUENCE</scope>
    <source>
        <strain evidence="1">IN212</strain>
    </source>
</reference>
<dbReference type="Proteomes" id="UP000789396">
    <property type="component" value="Unassembled WGS sequence"/>
</dbReference>
<evidence type="ECO:0000313" key="1">
    <source>
        <dbReference type="EMBL" id="CAG8711254.1"/>
    </source>
</evidence>
<proteinExistence type="predicted"/>
<feature type="non-terminal residue" evidence="1">
    <location>
        <position position="55"/>
    </location>
</feature>